<sequence>MTEKGSLQEILAKKKAGLRRMQARQSRVHGRIADYIEQHPNCIKEAMSVVKQRLAGPDRCNAVTREWELILQTWGLERIIAIFRDQDPVTDQLRACSPFVFPADYDGADAKRS</sequence>
<accession>A0A1M6KX58</accession>
<proteinExistence type="predicted"/>
<name>A0A1M6KX58_9BACT</name>
<protein>
    <submittedName>
        <fullName evidence="1">Uncharacterized protein</fullName>
    </submittedName>
</protein>
<dbReference type="OrthoDB" id="196860at2"/>
<evidence type="ECO:0000313" key="1">
    <source>
        <dbReference type="EMBL" id="SHJ63530.1"/>
    </source>
</evidence>
<evidence type="ECO:0000313" key="2">
    <source>
        <dbReference type="Proteomes" id="UP000184510"/>
    </source>
</evidence>
<dbReference type="EMBL" id="FQYR01000004">
    <property type="protein sequence ID" value="SHJ63530.1"/>
    <property type="molecule type" value="Genomic_DNA"/>
</dbReference>
<dbReference type="Proteomes" id="UP000184510">
    <property type="component" value="Unassembled WGS sequence"/>
</dbReference>
<dbReference type="RefSeq" id="WP_143183834.1">
    <property type="nucleotide sequence ID" value="NZ_FQYR01000004.1"/>
</dbReference>
<gene>
    <name evidence="1" type="ORF">SAMN02745181_2229</name>
</gene>
<dbReference type="InParanoid" id="A0A1M6KX58"/>
<keyword evidence="2" id="KW-1185">Reference proteome</keyword>
<organism evidence="1 2">
    <name type="scientific">Rubritalea squalenifaciens DSM 18772</name>
    <dbReference type="NCBI Taxonomy" id="1123071"/>
    <lineage>
        <taxon>Bacteria</taxon>
        <taxon>Pseudomonadati</taxon>
        <taxon>Verrucomicrobiota</taxon>
        <taxon>Verrucomicrobiia</taxon>
        <taxon>Verrucomicrobiales</taxon>
        <taxon>Rubritaleaceae</taxon>
        <taxon>Rubritalea</taxon>
    </lineage>
</organism>
<reference evidence="1 2" key="1">
    <citation type="submission" date="2016-11" db="EMBL/GenBank/DDBJ databases">
        <authorList>
            <person name="Jaros S."/>
            <person name="Januszkiewicz K."/>
            <person name="Wedrychowicz H."/>
        </authorList>
    </citation>
    <scope>NUCLEOTIDE SEQUENCE [LARGE SCALE GENOMIC DNA]</scope>
    <source>
        <strain evidence="1 2">DSM 18772</strain>
    </source>
</reference>
<dbReference type="STRING" id="1123071.SAMN02745181_2229"/>
<dbReference type="AlphaFoldDB" id="A0A1M6KX58"/>